<dbReference type="PANTHER" id="PTHR11895:SF7">
    <property type="entry name" value="GLUTAMYL-TRNA(GLN) AMIDOTRANSFERASE SUBUNIT A, MITOCHONDRIAL"/>
    <property type="match status" value="1"/>
</dbReference>
<gene>
    <name evidence="3" type="ORF">HOP40_25785</name>
</gene>
<sequence length="482" mass="49140">MRADEYADHDATALAALIRDGEVSAGEVHAAAADAIDAVNPTLNALVQPRFAEPLAHDAAGPFGGVPFAIKDLVLHAEGVPQRAGTRMLGDGVPMPADSALMTRFRRAGLAATGVTATPEFGFNASTESVATGAVHNPWDTTRSPGGSSGGSAALVGARALPVAHANDGGGSIRIPAAACGLVGLKPSLGRVSPGPDYADPLLGLGVEFALTRTVRDCAGLLDAVHGSEPGDRHLLPAPARPFLDEVGAGAAPLRIALCTTPFSGGGAVDPDCVAATLATARALEALGHVVEEASPDLDAAAVDDANLVAWTSFLADGVDGLAALLGVTPGRDNLEATTLACAIHGRELRASDLYAAERTFNTARRAVAAFHQRYDVVLTPTMNVPNTELGHLHADDESLDARGWYDRIFAVAGFTALANITGNPAISLPLGRTAQGWPVGVQLMGAYAAESTLLALAGDLERALPWAAHRPEAALAAAGRA</sequence>
<dbReference type="KEGG" id="pbro:HOP40_25785"/>
<reference evidence="3 4" key="1">
    <citation type="submission" date="2020-05" db="EMBL/GenBank/DDBJ databases">
        <authorList>
            <person name="Mo P."/>
        </authorList>
    </citation>
    <scope>NUCLEOTIDE SEQUENCE [LARGE SCALE GENOMIC DNA]</scope>
    <source>
        <strain evidence="3 4">Gen01</strain>
    </source>
</reference>
<name>A0A6M6JNQ5_9PSEU</name>
<dbReference type="InterPro" id="IPR000120">
    <property type="entry name" value="Amidase"/>
</dbReference>
<keyword evidence="4" id="KW-1185">Reference proteome</keyword>
<dbReference type="Pfam" id="PF01425">
    <property type="entry name" value="Amidase"/>
    <property type="match status" value="1"/>
</dbReference>
<evidence type="ECO:0000259" key="2">
    <source>
        <dbReference type="Pfam" id="PF01425"/>
    </source>
</evidence>
<evidence type="ECO:0000313" key="4">
    <source>
        <dbReference type="Proteomes" id="UP000505377"/>
    </source>
</evidence>
<dbReference type="SUPFAM" id="SSF75304">
    <property type="entry name" value="Amidase signature (AS) enzymes"/>
    <property type="match status" value="1"/>
</dbReference>
<dbReference type="PANTHER" id="PTHR11895">
    <property type="entry name" value="TRANSAMIDASE"/>
    <property type="match status" value="1"/>
</dbReference>
<proteinExistence type="inferred from homology"/>
<dbReference type="Gene3D" id="3.90.1300.10">
    <property type="entry name" value="Amidase signature (AS) domain"/>
    <property type="match status" value="1"/>
</dbReference>
<evidence type="ECO:0000256" key="1">
    <source>
        <dbReference type="ARBA" id="ARBA00009199"/>
    </source>
</evidence>
<accession>A0A6M6JNQ5</accession>
<comment type="similarity">
    <text evidence="1">Belongs to the amidase family.</text>
</comment>
<dbReference type="RefSeq" id="WP_172162990.1">
    <property type="nucleotide sequence ID" value="NZ_CP053564.1"/>
</dbReference>
<feature type="domain" description="Amidase" evidence="2">
    <location>
        <begin position="30"/>
        <end position="455"/>
    </location>
</feature>
<dbReference type="AlphaFoldDB" id="A0A6M6JNQ5"/>
<dbReference type="PROSITE" id="PS00571">
    <property type="entry name" value="AMIDASES"/>
    <property type="match status" value="1"/>
</dbReference>
<dbReference type="InterPro" id="IPR020556">
    <property type="entry name" value="Amidase_CS"/>
</dbReference>
<evidence type="ECO:0000313" key="3">
    <source>
        <dbReference type="EMBL" id="QJY48770.1"/>
    </source>
</evidence>
<dbReference type="Proteomes" id="UP000505377">
    <property type="component" value="Chromosome"/>
</dbReference>
<dbReference type="GO" id="GO:0003824">
    <property type="term" value="F:catalytic activity"/>
    <property type="evidence" value="ECO:0007669"/>
    <property type="project" value="InterPro"/>
</dbReference>
<dbReference type="InterPro" id="IPR023631">
    <property type="entry name" value="Amidase_dom"/>
</dbReference>
<protein>
    <submittedName>
        <fullName evidence="3">Amidase</fullName>
    </submittedName>
</protein>
<dbReference type="InterPro" id="IPR036928">
    <property type="entry name" value="AS_sf"/>
</dbReference>
<organism evidence="3 4">
    <name type="scientific">Pseudonocardia broussonetiae</name>
    <dbReference type="NCBI Taxonomy" id="2736640"/>
    <lineage>
        <taxon>Bacteria</taxon>
        <taxon>Bacillati</taxon>
        <taxon>Actinomycetota</taxon>
        <taxon>Actinomycetes</taxon>
        <taxon>Pseudonocardiales</taxon>
        <taxon>Pseudonocardiaceae</taxon>
        <taxon>Pseudonocardia</taxon>
    </lineage>
</organism>
<dbReference type="EMBL" id="CP053564">
    <property type="protein sequence ID" value="QJY48770.1"/>
    <property type="molecule type" value="Genomic_DNA"/>
</dbReference>